<evidence type="ECO:0000313" key="2">
    <source>
        <dbReference type="Proteomes" id="UP000271974"/>
    </source>
</evidence>
<accession>A0A3S0ZS49</accession>
<name>A0A3S0ZS49_ELYCH</name>
<feature type="non-terminal residue" evidence="1">
    <location>
        <position position="1"/>
    </location>
</feature>
<dbReference type="InterPro" id="IPR027417">
    <property type="entry name" value="P-loop_NTPase"/>
</dbReference>
<dbReference type="GO" id="GO:0050659">
    <property type="term" value="F:N-acetylgalactosamine 4-sulfate 6-O-sulfotransferase activity"/>
    <property type="evidence" value="ECO:0007669"/>
    <property type="project" value="TreeGrafter"/>
</dbReference>
<dbReference type="InterPro" id="IPR052654">
    <property type="entry name" value="CS_Sulfotransferase"/>
</dbReference>
<dbReference type="OrthoDB" id="6149244at2759"/>
<dbReference type="Gene3D" id="3.40.50.300">
    <property type="entry name" value="P-loop containing nucleotide triphosphate hydrolases"/>
    <property type="match status" value="1"/>
</dbReference>
<sequence length="297" mass="34966">IVVLFTVTYWSSYGPSANQLWKKNFLLSSDHEHLDLDYHTCEFKPGVLKRGVLKDLPSYRSRPDTKYITLMKKMLINRLSDDYCYCKRTIPTYTSPAFTNVSRNPCWWENGSILCLPYFYIIGFSKCATTDMYSNLAWHPDVLRGNKEAHWIDYLRFAENRRYLQNYTKLFENMIEKIEMSVFSRGYSPYIFGDATPCTAWFSLNWPCFQGNEDSVLEPKYTNADVVHSMVPSAKIIVMIRDPIDRLYSRYLTWRMKVPHAAYQNPSAETFHNLCVQAVKLYQDCFKHGTYRQCAYN</sequence>
<dbReference type="GO" id="GO:0019319">
    <property type="term" value="P:hexose biosynthetic process"/>
    <property type="evidence" value="ECO:0007669"/>
    <property type="project" value="TreeGrafter"/>
</dbReference>
<protein>
    <recommendedName>
        <fullName evidence="3">Sulfotransferase domain-containing protein</fullName>
    </recommendedName>
</protein>
<reference evidence="1 2" key="1">
    <citation type="submission" date="2019-01" db="EMBL/GenBank/DDBJ databases">
        <title>A draft genome assembly of the solar-powered sea slug Elysia chlorotica.</title>
        <authorList>
            <person name="Cai H."/>
            <person name="Li Q."/>
            <person name="Fang X."/>
            <person name="Li J."/>
            <person name="Curtis N.E."/>
            <person name="Altenburger A."/>
            <person name="Shibata T."/>
            <person name="Feng M."/>
            <person name="Maeda T."/>
            <person name="Schwartz J.A."/>
            <person name="Shigenobu S."/>
            <person name="Lundholm N."/>
            <person name="Nishiyama T."/>
            <person name="Yang H."/>
            <person name="Hasebe M."/>
            <person name="Li S."/>
            <person name="Pierce S.K."/>
            <person name="Wang J."/>
        </authorList>
    </citation>
    <scope>NUCLEOTIDE SEQUENCE [LARGE SCALE GENOMIC DNA]</scope>
    <source>
        <strain evidence="1">EC2010</strain>
        <tissue evidence="1">Whole organism of an adult</tissue>
    </source>
</reference>
<dbReference type="AlphaFoldDB" id="A0A3S0ZS49"/>
<evidence type="ECO:0000313" key="1">
    <source>
        <dbReference type="EMBL" id="RUS85532.1"/>
    </source>
</evidence>
<feature type="non-terminal residue" evidence="1">
    <location>
        <position position="297"/>
    </location>
</feature>
<proteinExistence type="predicted"/>
<comment type="caution">
    <text evidence="1">The sequence shown here is derived from an EMBL/GenBank/DDBJ whole genome shotgun (WGS) entry which is preliminary data.</text>
</comment>
<dbReference type="EMBL" id="RQTK01000167">
    <property type="protein sequence ID" value="RUS85532.1"/>
    <property type="molecule type" value="Genomic_DNA"/>
</dbReference>
<dbReference type="Pfam" id="PF13469">
    <property type="entry name" value="Sulfotransfer_3"/>
    <property type="match status" value="1"/>
</dbReference>
<dbReference type="Proteomes" id="UP000271974">
    <property type="component" value="Unassembled WGS sequence"/>
</dbReference>
<dbReference type="PANTHER" id="PTHR15723:SF0">
    <property type="entry name" value="CARBOHYDRATE SULFOTRANSFERASE 15"/>
    <property type="match status" value="1"/>
</dbReference>
<dbReference type="SUPFAM" id="SSF52540">
    <property type="entry name" value="P-loop containing nucleoside triphosphate hydrolases"/>
    <property type="match status" value="1"/>
</dbReference>
<gene>
    <name evidence="1" type="ORF">EGW08_006740</name>
</gene>
<organism evidence="1 2">
    <name type="scientific">Elysia chlorotica</name>
    <name type="common">Eastern emerald elysia</name>
    <name type="synonym">Sea slug</name>
    <dbReference type="NCBI Taxonomy" id="188477"/>
    <lineage>
        <taxon>Eukaryota</taxon>
        <taxon>Metazoa</taxon>
        <taxon>Spiralia</taxon>
        <taxon>Lophotrochozoa</taxon>
        <taxon>Mollusca</taxon>
        <taxon>Gastropoda</taxon>
        <taxon>Heterobranchia</taxon>
        <taxon>Euthyneura</taxon>
        <taxon>Panpulmonata</taxon>
        <taxon>Sacoglossa</taxon>
        <taxon>Placobranchoidea</taxon>
        <taxon>Plakobranchidae</taxon>
        <taxon>Elysia</taxon>
    </lineage>
</organism>
<keyword evidence="2" id="KW-1185">Reference proteome</keyword>
<evidence type="ECO:0008006" key="3">
    <source>
        <dbReference type="Google" id="ProtNLM"/>
    </source>
</evidence>
<dbReference type="PANTHER" id="PTHR15723">
    <property type="entry name" value="CARBOHYDRATE SULFOTRANSFERASE 15"/>
    <property type="match status" value="1"/>
</dbReference>